<dbReference type="Proteomes" id="UP001295740">
    <property type="component" value="Unassembled WGS sequence"/>
</dbReference>
<dbReference type="EMBL" id="CAUWAG010000020">
    <property type="protein sequence ID" value="CAJ2514056.1"/>
    <property type="molecule type" value="Genomic_DNA"/>
</dbReference>
<dbReference type="AlphaFoldDB" id="A0AAI8VZR0"/>
<gene>
    <name evidence="1" type="ORF">KHLLAP_LOCUS14524</name>
</gene>
<name>A0AAI8VZR0_9PEZI</name>
<comment type="caution">
    <text evidence="1">The sequence shown here is derived from an EMBL/GenBank/DDBJ whole genome shotgun (WGS) entry which is preliminary data.</text>
</comment>
<proteinExistence type="predicted"/>
<organism evidence="1 2">
    <name type="scientific">Anthostomella pinea</name>
    <dbReference type="NCBI Taxonomy" id="933095"/>
    <lineage>
        <taxon>Eukaryota</taxon>
        <taxon>Fungi</taxon>
        <taxon>Dikarya</taxon>
        <taxon>Ascomycota</taxon>
        <taxon>Pezizomycotina</taxon>
        <taxon>Sordariomycetes</taxon>
        <taxon>Xylariomycetidae</taxon>
        <taxon>Xylariales</taxon>
        <taxon>Xylariaceae</taxon>
        <taxon>Anthostomella</taxon>
    </lineage>
</organism>
<keyword evidence="2" id="KW-1185">Reference proteome</keyword>
<reference evidence="1" key="1">
    <citation type="submission" date="2023-10" db="EMBL/GenBank/DDBJ databases">
        <authorList>
            <person name="Hackl T."/>
        </authorList>
    </citation>
    <scope>NUCLEOTIDE SEQUENCE</scope>
</reference>
<accession>A0AAI8VZR0</accession>
<sequence length="98" mass="11212">MTSLLRRLLAFFKSNSSATPPDGPPTVTWLLQNRANRKLPALTKGRTPTASIYRMYEYLVTDYIVGLRTEIEFFFNQPSWAVAAIPDPEDTDPERYTI</sequence>
<evidence type="ECO:0000313" key="2">
    <source>
        <dbReference type="Proteomes" id="UP001295740"/>
    </source>
</evidence>
<protein>
    <submittedName>
        <fullName evidence="1">Uu.00g021750.m01.CDS01</fullName>
    </submittedName>
</protein>
<evidence type="ECO:0000313" key="1">
    <source>
        <dbReference type="EMBL" id="CAJ2514056.1"/>
    </source>
</evidence>